<dbReference type="Proteomes" id="UP000011135">
    <property type="component" value="Unassembled WGS sequence"/>
</dbReference>
<keyword evidence="3" id="KW-1185">Reference proteome</keyword>
<dbReference type="EMBL" id="AMZN01000052">
    <property type="protein sequence ID" value="ELR70510.1"/>
    <property type="molecule type" value="Genomic_DNA"/>
</dbReference>
<dbReference type="AlphaFoldDB" id="L8JNU2"/>
<dbReference type="CDD" id="cd06260">
    <property type="entry name" value="DUF820-like"/>
    <property type="match status" value="1"/>
</dbReference>
<dbReference type="eggNOG" id="COG4636">
    <property type="taxonomic scope" value="Bacteria"/>
</dbReference>
<gene>
    <name evidence="2" type="ORF">C900_03669</name>
</gene>
<dbReference type="InterPro" id="IPR011335">
    <property type="entry name" value="Restrct_endonuc-II-like"/>
</dbReference>
<dbReference type="PANTHER" id="PTHR35400:SF1">
    <property type="entry name" value="SLR1083 PROTEIN"/>
    <property type="match status" value="1"/>
</dbReference>
<dbReference type="InterPro" id="IPR008538">
    <property type="entry name" value="Uma2"/>
</dbReference>
<accession>L8JNU2</accession>
<dbReference type="InterPro" id="IPR012296">
    <property type="entry name" value="Nuclease_put_TT1808"/>
</dbReference>
<comment type="caution">
    <text evidence="2">The sequence shown here is derived from an EMBL/GenBank/DDBJ whole genome shotgun (WGS) entry which is preliminary data.</text>
</comment>
<evidence type="ECO:0000259" key="1">
    <source>
        <dbReference type="Pfam" id="PF05685"/>
    </source>
</evidence>
<dbReference type="PANTHER" id="PTHR35400">
    <property type="entry name" value="SLR1083 PROTEIN"/>
    <property type="match status" value="1"/>
</dbReference>
<protein>
    <recommendedName>
        <fullName evidence="1">Putative restriction endonuclease domain-containing protein</fullName>
    </recommendedName>
</protein>
<dbReference type="Pfam" id="PF05685">
    <property type="entry name" value="Uma2"/>
    <property type="match status" value="1"/>
</dbReference>
<evidence type="ECO:0000313" key="3">
    <source>
        <dbReference type="Proteomes" id="UP000011135"/>
    </source>
</evidence>
<dbReference type="Gene3D" id="3.90.1570.10">
    <property type="entry name" value="tt1808, chain A"/>
    <property type="match status" value="1"/>
</dbReference>
<feature type="domain" description="Putative restriction endonuclease" evidence="1">
    <location>
        <begin position="2"/>
        <end position="159"/>
    </location>
</feature>
<organism evidence="2 3">
    <name type="scientific">Fulvivirga imtechensis AK7</name>
    <dbReference type="NCBI Taxonomy" id="1237149"/>
    <lineage>
        <taxon>Bacteria</taxon>
        <taxon>Pseudomonadati</taxon>
        <taxon>Bacteroidota</taxon>
        <taxon>Cytophagia</taxon>
        <taxon>Cytophagales</taxon>
        <taxon>Fulvivirgaceae</taxon>
        <taxon>Fulvivirga</taxon>
    </lineage>
</organism>
<sequence>MEEYYRMAEVGILTENDKVELIHGEIIEMSPVGSKHAAVVDRINNVLKSLIKDRAIIRVQSPVLLNDLNQPEPDVTILKPSDNYYSESHPGPDDIFILVEVADSSLPYDRQIKLPLYASAGVPEFWLVNLEKQEIEIHRSPSKNVYKKIEIFQPDDDISCFDHKVNVRSLLGA</sequence>
<proteinExistence type="predicted"/>
<dbReference type="SUPFAM" id="SSF52980">
    <property type="entry name" value="Restriction endonuclease-like"/>
    <property type="match status" value="1"/>
</dbReference>
<dbReference type="STRING" id="1237149.C900_03669"/>
<reference evidence="2 3" key="1">
    <citation type="submission" date="2012-12" db="EMBL/GenBank/DDBJ databases">
        <title>Genome assembly of Fulvivirga imtechensis AK7.</title>
        <authorList>
            <person name="Nupur N."/>
            <person name="Khatri I."/>
            <person name="Kumar R."/>
            <person name="Subramanian S."/>
            <person name="Pinnaka A."/>
        </authorList>
    </citation>
    <scope>NUCLEOTIDE SEQUENCE [LARGE SCALE GENOMIC DNA]</scope>
    <source>
        <strain evidence="2 3">AK7</strain>
    </source>
</reference>
<name>L8JNU2_9BACT</name>
<evidence type="ECO:0000313" key="2">
    <source>
        <dbReference type="EMBL" id="ELR70510.1"/>
    </source>
</evidence>